<evidence type="ECO:0000256" key="8">
    <source>
        <dbReference type="ARBA" id="ARBA00023004"/>
    </source>
</evidence>
<comment type="subcellular location">
    <subcellularLocation>
        <location evidence="1">Cell membrane</location>
        <topology evidence="1">Peripheral membrane protein</topology>
    </subcellularLocation>
</comment>
<dbReference type="Proteomes" id="UP000294575">
    <property type="component" value="Unassembled WGS sequence"/>
</dbReference>
<keyword evidence="9" id="KW-0406">Ion transport</keyword>
<keyword evidence="13" id="KW-1185">Reference proteome</keyword>
<dbReference type="GO" id="GO:0006826">
    <property type="term" value="P:iron ion transport"/>
    <property type="evidence" value="ECO:0007669"/>
    <property type="project" value="UniProtKB-KW"/>
</dbReference>
<dbReference type="GO" id="GO:0005886">
    <property type="term" value="C:plasma membrane"/>
    <property type="evidence" value="ECO:0007669"/>
    <property type="project" value="UniProtKB-SubCell"/>
</dbReference>
<dbReference type="FunFam" id="3.40.50.300:FF:000134">
    <property type="entry name" value="Iron-enterobactin ABC transporter ATP-binding protein"/>
    <property type="match status" value="1"/>
</dbReference>
<proteinExistence type="inferred from homology"/>
<dbReference type="PROSITE" id="PS50893">
    <property type="entry name" value="ABC_TRANSPORTER_2"/>
    <property type="match status" value="1"/>
</dbReference>
<dbReference type="EMBL" id="SNYK01000002">
    <property type="protein sequence ID" value="TDQ39607.1"/>
    <property type="molecule type" value="Genomic_DNA"/>
</dbReference>
<dbReference type="PROSITE" id="PS00211">
    <property type="entry name" value="ABC_TRANSPORTER_1"/>
    <property type="match status" value="1"/>
</dbReference>
<evidence type="ECO:0000313" key="13">
    <source>
        <dbReference type="Proteomes" id="UP000294575"/>
    </source>
</evidence>
<comment type="similarity">
    <text evidence="2">Belongs to the ABC transporter superfamily.</text>
</comment>
<sequence length="283" mass="30527">MDTLATTGRKNALDTSLGKKPALLSAENLMLGYGGKTIVDQLSLEIPAGQITAIIGPNGCGKSTLLAGLARLMKPKAGRVLLNGRCIHQQQGRSVARQLALLPQQMLAPDGLTVAELVRFGRQPHQGMLQRWSDTDARHVEQAMELTRVSALAGQPLDEVSGGQRQRAWLAMVVAQDTPLLLLDEPTSALDLGHQLEVFEVIRQLVRQGKTIVMVVHDIIAACRYADHMIAMKNGQVLASGTPDAVVTERLMQQLYGVNCQIMRDPVSGSLLLAGVNRTGHVL</sequence>
<dbReference type="InterPro" id="IPR017871">
    <property type="entry name" value="ABC_transporter-like_CS"/>
</dbReference>
<evidence type="ECO:0000256" key="5">
    <source>
        <dbReference type="ARBA" id="ARBA00022496"/>
    </source>
</evidence>
<evidence type="ECO:0000256" key="3">
    <source>
        <dbReference type="ARBA" id="ARBA00022448"/>
    </source>
</evidence>
<evidence type="ECO:0000259" key="11">
    <source>
        <dbReference type="PROSITE" id="PS50893"/>
    </source>
</evidence>
<evidence type="ECO:0000256" key="10">
    <source>
        <dbReference type="ARBA" id="ARBA00023136"/>
    </source>
</evidence>
<comment type="caution">
    <text evidence="12">The sequence shown here is derived from an EMBL/GenBank/DDBJ whole genome shotgun (WGS) entry which is preliminary data.</text>
</comment>
<dbReference type="InterPro" id="IPR027417">
    <property type="entry name" value="P-loop_NTPase"/>
</dbReference>
<dbReference type="InterPro" id="IPR003439">
    <property type="entry name" value="ABC_transporter-like_ATP-bd"/>
</dbReference>
<keyword evidence="5" id="KW-0410">Iron transport</keyword>
<dbReference type="GO" id="GO:0016887">
    <property type="term" value="F:ATP hydrolysis activity"/>
    <property type="evidence" value="ECO:0007669"/>
    <property type="project" value="InterPro"/>
</dbReference>
<dbReference type="InterPro" id="IPR051535">
    <property type="entry name" value="Siderophore_ABC-ATPase"/>
</dbReference>
<feature type="domain" description="ABC transporter" evidence="11">
    <location>
        <begin position="24"/>
        <end position="259"/>
    </location>
</feature>
<accession>A0A4V3D5D2</accession>
<evidence type="ECO:0000256" key="2">
    <source>
        <dbReference type="ARBA" id="ARBA00005417"/>
    </source>
</evidence>
<dbReference type="PANTHER" id="PTHR42771">
    <property type="entry name" value="IRON(3+)-HYDROXAMATE IMPORT ATP-BINDING PROTEIN FHUC"/>
    <property type="match status" value="1"/>
</dbReference>
<keyword evidence="8" id="KW-0408">Iron</keyword>
<evidence type="ECO:0000313" key="12">
    <source>
        <dbReference type="EMBL" id="TDQ39607.1"/>
    </source>
</evidence>
<gene>
    <name evidence="12" type="ORF">DFQ45_102309</name>
</gene>
<evidence type="ECO:0000256" key="6">
    <source>
        <dbReference type="ARBA" id="ARBA00022741"/>
    </source>
</evidence>
<dbReference type="Pfam" id="PF00005">
    <property type="entry name" value="ABC_tran"/>
    <property type="match status" value="1"/>
</dbReference>
<keyword evidence="4" id="KW-1003">Cell membrane</keyword>
<dbReference type="SUPFAM" id="SSF52540">
    <property type="entry name" value="P-loop containing nucleoside triphosphate hydrolases"/>
    <property type="match status" value="1"/>
</dbReference>
<dbReference type="PANTHER" id="PTHR42771:SF2">
    <property type="entry name" value="IRON(3+)-HYDROXAMATE IMPORT ATP-BINDING PROTEIN FHUC"/>
    <property type="match status" value="1"/>
</dbReference>
<keyword evidence="10" id="KW-0472">Membrane</keyword>
<keyword evidence="3" id="KW-0813">Transport</keyword>
<dbReference type="OrthoDB" id="5292475at2"/>
<dbReference type="AlphaFoldDB" id="A0A4V3D5D2"/>
<keyword evidence="6" id="KW-0547">Nucleotide-binding</keyword>
<evidence type="ECO:0000256" key="1">
    <source>
        <dbReference type="ARBA" id="ARBA00004202"/>
    </source>
</evidence>
<evidence type="ECO:0000256" key="4">
    <source>
        <dbReference type="ARBA" id="ARBA00022475"/>
    </source>
</evidence>
<dbReference type="SMART" id="SM00382">
    <property type="entry name" value="AAA"/>
    <property type="match status" value="1"/>
</dbReference>
<evidence type="ECO:0000256" key="7">
    <source>
        <dbReference type="ARBA" id="ARBA00022840"/>
    </source>
</evidence>
<name>A0A4V3D5D2_9GAMM</name>
<dbReference type="Gene3D" id="3.40.50.300">
    <property type="entry name" value="P-loop containing nucleotide triphosphate hydrolases"/>
    <property type="match status" value="1"/>
</dbReference>
<reference evidence="12 13" key="1">
    <citation type="submission" date="2019-03" db="EMBL/GenBank/DDBJ databases">
        <title>Genomic Encyclopedia of Type Strains, Phase IV (KMG-IV): sequencing the most valuable type-strain genomes for metagenomic binning, comparative biology and taxonomic classification.</title>
        <authorList>
            <person name="Goeker M."/>
        </authorList>
    </citation>
    <scope>NUCLEOTIDE SEQUENCE [LARGE SCALE GENOMIC DNA]</scope>
    <source>
        <strain evidence="12 13">DSM 28679</strain>
    </source>
</reference>
<protein>
    <submittedName>
        <fullName evidence="12">Iron complex transport system ATP-binding protein</fullName>
    </submittedName>
</protein>
<dbReference type="InterPro" id="IPR003593">
    <property type="entry name" value="AAA+_ATPase"/>
</dbReference>
<keyword evidence="7 12" id="KW-0067">ATP-binding</keyword>
<organism evidence="12 13">
    <name type="scientific">Thiopseudomonas denitrificans</name>
    <dbReference type="NCBI Taxonomy" id="1501432"/>
    <lineage>
        <taxon>Bacteria</taxon>
        <taxon>Pseudomonadati</taxon>
        <taxon>Pseudomonadota</taxon>
        <taxon>Gammaproteobacteria</taxon>
        <taxon>Pseudomonadales</taxon>
        <taxon>Pseudomonadaceae</taxon>
        <taxon>Thiopseudomonas</taxon>
    </lineage>
</organism>
<evidence type="ECO:0000256" key="9">
    <source>
        <dbReference type="ARBA" id="ARBA00023065"/>
    </source>
</evidence>
<dbReference type="GO" id="GO:0005524">
    <property type="term" value="F:ATP binding"/>
    <property type="evidence" value="ECO:0007669"/>
    <property type="project" value="UniProtKB-KW"/>
</dbReference>
<dbReference type="CDD" id="cd03214">
    <property type="entry name" value="ABC_Iron-Siderophores_B12_Hemin"/>
    <property type="match status" value="1"/>
</dbReference>